<proteinExistence type="predicted"/>
<keyword evidence="2" id="KW-0081">Bacteriolytic enzyme</keyword>
<evidence type="ECO:0000256" key="2">
    <source>
        <dbReference type="ARBA" id="ARBA00022638"/>
    </source>
</evidence>
<dbReference type="OrthoDB" id="5358886at2759"/>
<dbReference type="InterPro" id="IPR033907">
    <property type="entry name" value="Endolysin_autolysin"/>
</dbReference>
<keyword evidence="3" id="KW-1035">Host cytoplasm</keyword>
<dbReference type="AlphaFoldDB" id="A0A8H5LKQ0"/>
<dbReference type="GO" id="GO:0016998">
    <property type="term" value="P:cell wall macromolecule catabolic process"/>
    <property type="evidence" value="ECO:0007669"/>
    <property type="project" value="InterPro"/>
</dbReference>
<accession>A0A8H5LKQ0</accession>
<dbReference type="InterPro" id="IPR002196">
    <property type="entry name" value="Glyco_hydro_24"/>
</dbReference>
<evidence type="ECO:0008006" key="6">
    <source>
        <dbReference type="Google" id="ProtNLM"/>
    </source>
</evidence>
<dbReference type="InterPro" id="IPR023347">
    <property type="entry name" value="Lysozyme_dom_sf"/>
</dbReference>
<dbReference type="Gene3D" id="1.10.530.40">
    <property type="match status" value="1"/>
</dbReference>
<dbReference type="Proteomes" id="UP000559027">
    <property type="component" value="Unassembled WGS sequence"/>
</dbReference>
<protein>
    <recommendedName>
        <fullName evidence="6">Lysozyme</fullName>
    </recommendedName>
</protein>
<dbReference type="SUPFAM" id="SSF53955">
    <property type="entry name" value="Lysozyme-like"/>
    <property type="match status" value="1"/>
</dbReference>
<dbReference type="PANTHER" id="PTHR38107:SF3">
    <property type="entry name" value="LYSOZYME RRRD-RELATED"/>
    <property type="match status" value="1"/>
</dbReference>
<dbReference type="GO" id="GO:0031640">
    <property type="term" value="P:killing of cells of another organism"/>
    <property type="evidence" value="ECO:0007669"/>
    <property type="project" value="UniProtKB-KW"/>
</dbReference>
<dbReference type="Pfam" id="PF00959">
    <property type="entry name" value="Phage_lysozyme"/>
    <property type="match status" value="1"/>
</dbReference>
<dbReference type="InterPro" id="IPR023346">
    <property type="entry name" value="Lysozyme-like_dom_sf"/>
</dbReference>
<organism evidence="4 5">
    <name type="scientific">Leucocoprinus leucothites</name>
    <dbReference type="NCBI Taxonomy" id="201217"/>
    <lineage>
        <taxon>Eukaryota</taxon>
        <taxon>Fungi</taxon>
        <taxon>Dikarya</taxon>
        <taxon>Basidiomycota</taxon>
        <taxon>Agaricomycotina</taxon>
        <taxon>Agaricomycetes</taxon>
        <taxon>Agaricomycetidae</taxon>
        <taxon>Agaricales</taxon>
        <taxon>Agaricineae</taxon>
        <taxon>Agaricaceae</taxon>
        <taxon>Leucocoprinus</taxon>
    </lineage>
</organism>
<evidence type="ECO:0000313" key="4">
    <source>
        <dbReference type="EMBL" id="KAF5360668.1"/>
    </source>
</evidence>
<evidence type="ECO:0000313" key="5">
    <source>
        <dbReference type="Proteomes" id="UP000559027"/>
    </source>
</evidence>
<keyword evidence="1" id="KW-0929">Antimicrobial</keyword>
<dbReference type="PANTHER" id="PTHR38107">
    <property type="match status" value="1"/>
</dbReference>
<name>A0A8H5LKQ0_9AGAR</name>
<dbReference type="EMBL" id="JAACJO010000003">
    <property type="protein sequence ID" value="KAF5360668.1"/>
    <property type="molecule type" value="Genomic_DNA"/>
</dbReference>
<dbReference type="GO" id="GO:0042742">
    <property type="term" value="P:defense response to bacterium"/>
    <property type="evidence" value="ECO:0007669"/>
    <property type="project" value="UniProtKB-KW"/>
</dbReference>
<dbReference type="GO" id="GO:0003796">
    <property type="term" value="F:lysozyme activity"/>
    <property type="evidence" value="ECO:0007669"/>
    <property type="project" value="InterPro"/>
</dbReference>
<evidence type="ECO:0000256" key="3">
    <source>
        <dbReference type="ARBA" id="ARBA00023200"/>
    </source>
</evidence>
<dbReference type="CDD" id="cd00737">
    <property type="entry name" value="lyz_endolysin_autolysin"/>
    <property type="match status" value="1"/>
</dbReference>
<evidence type="ECO:0000256" key="1">
    <source>
        <dbReference type="ARBA" id="ARBA00022529"/>
    </source>
</evidence>
<sequence length="182" mass="18995">MGSSAATSTGPNSAPVPGACPPAINAATVNSIKQSEGFVAGPEPDPVNLLTVGFGHKCRKVKCAEVPVSFPLSQDIPAQLLQNDATTFTNCVNQFVSPSVQLNDNQFGSLASFAFNLGCGTLKSLALLKWLNPGEDPNTVAQQEIGKFNKAAEEVLPGLQKRRAAEVALFQTPSTTVAHSCN</sequence>
<dbReference type="InterPro" id="IPR051018">
    <property type="entry name" value="Bacteriophage_GH24"/>
</dbReference>
<reference evidence="4 5" key="1">
    <citation type="journal article" date="2020" name="ISME J.">
        <title>Uncovering the hidden diversity of litter-decomposition mechanisms in mushroom-forming fungi.</title>
        <authorList>
            <person name="Floudas D."/>
            <person name="Bentzer J."/>
            <person name="Ahren D."/>
            <person name="Johansson T."/>
            <person name="Persson P."/>
            <person name="Tunlid A."/>
        </authorList>
    </citation>
    <scope>NUCLEOTIDE SEQUENCE [LARGE SCALE GENOMIC DNA]</scope>
    <source>
        <strain evidence="4 5">CBS 146.42</strain>
    </source>
</reference>
<gene>
    <name evidence="4" type="ORF">D9756_004452</name>
</gene>
<keyword evidence="5" id="KW-1185">Reference proteome</keyword>
<dbReference type="GO" id="GO:0009253">
    <property type="term" value="P:peptidoglycan catabolic process"/>
    <property type="evidence" value="ECO:0007669"/>
    <property type="project" value="InterPro"/>
</dbReference>
<comment type="caution">
    <text evidence="4">The sequence shown here is derived from an EMBL/GenBank/DDBJ whole genome shotgun (WGS) entry which is preliminary data.</text>
</comment>